<dbReference type="AlphaFoldDB" id="A0A833SWH8"/>
<dbReference type="Proteomes" id="UP000602510">
    <property type="component" value="Unassembled WGS sequence"/>
</dbReference>
<accession>A0A833SWH8</accession>
<evidence type="ECO:0000313" key="3">
    <source>
        <dbReference type="Proteomes" id="UP000602510"/>
    </source>
</evidence>
<keyword evidence="3" id="KW-1185">Reference proteome</keyword>
<name>A0A833SWH8_PHYIN</name>
<evidence type="ECO:0000313" key="2">
    <source>
        <dbReference type="EMBL" id="KAF4140922.1"/>
    </source>
</evidence>
<dbReference type="EMBL" id="WSZM01000377">
    <property type="protein sequence ID" value="KAF4034255.1"/>
    <property type="molecule type" value="Genomic_DNA"/>
</dbReference>
<comment type="caution">
    <text evidence="1">The sequence shown here is derived from an EMBL/GenBank/DDBJ whole genome shotgun (WGS) entry which is preliminary data.</text>
</comment>
<gene>
    <name evidence="1" type="ORF">GN244_ATG13792</name>
    <name evidence="2" type="ORF">GN958_ATG09770</name>
</gene>
<dbReference type="EMBL" id="JAACNO010001405">
    <property type="protein sequence ID" value="KAF4140922.1"/>
    <property type="molecule type" value="Genomic_DNA"/>
</dbReference>
<proteinExistence type="predicted"/>
<protein>
    <submittedName>
        <fullName evidence="1">Uncharacterized protein</fullName>
    </submittedName>
</protein>
<evidence type="ECO:0000313" key="1">
    <source>
        <dbReference type="EMBL" id="KAF4034255.1"/>
    </source>
</evidence>
<dbReference type="Proteomes" id="UP000704712">
    <property type="component" value="Unassembled WGS sequence"/>
</dbReference>
<sequence length="80" mass="9456">MQKSIRLVDYRSLAARNKPNDRIQNTMVSRGKLDKTPLFHHMLLLFTDTVTEREVLMLLQKLRSTQSIKYRVNALERDVL</sequence>
<organism evidence="1 3">
    <name type="scientific">Phytophthora infestans</name>
    <name type="common">Potato late blight agent</name>
    <name type="synonym">Botrytis infestans</name>
    <dbReference type="NCBI Taxonomy" id="4787"/>
    <lineage>
        <taxon>Eukaryota</taxon>
        <taxon>Sar</taxon>
        <taxon>Stramenopiles</taxon>
        <taxon>Oomycota</taxon>
        <taxon>Peronosporomycetes</taxon>
        <taxon>Peronosporales</taxon>
        <taxon>Peronosporaceae</taxon>
        <taxon>Phytophthora</taxon>
    </lineage>
</organism>
<reference evidence="1" key="1">
    <citation type="submission" date="2020-04" db="EMBL/GenBank/DDBJ databases">
        <title>Hybrid Assembly of Korean Phytophthora infestans isolates.</title>
        <authorList>
            <person name="Prokchorchik M."/>
            <person name="Lee Y."/>
            <person name="Seo J."/>
            <person name="Cho J.-H."/>
            <person name="Park Y.-E."/>
            <person name="Jang D.-C."/>
            <person name="Im J.-S."/>
            <person name="Choi J.-G."/>
            <person name="Park H.-J."/>
            <person name="Lee G.-B."/>
            <person name="Lee Y.-G."/>
            <person name="Hong S.-Y."/>
            <person name="Cho K."/>
            <person name="Sohn K.H."/>
        </authorList>
    </citation>
    <scope>NUCLEOTIDE SEQUENCE</scope>
    <source>
        <strain evidence="1">KR_1_A1</strain>
        <strain evidence="2">KR_2_A2</strain>
    </source>
</reference>